<proteinExistence type="predicted"/>
<keyword evidence="2" id="KW-1185">Reference proteome</keyword>
<evidence type="ECO:0000313" key="1">
    <source>
        <dbReference type="EMBL" id="MYL54918.1"/>
    </source>
</evidence>
<accession>A0ACC7VJE8</accession>
<name>A0ACC7VJE8_9BACI</name>
<dbReference type="Proteomes" id="UP000466692">
    <property type="component" value="Unassembled WGS sequence"/>
</dbReference>
<gene>
    <name evidence="1" type="ORF">GLW08_16410</name>
</gene>
<evidence type="ECO:0000313" key="2">
    <source>
        <dbReference type="Proteomes" id="UP000466692"/>
    </source>
</evidence>
<reference evidence="1" key="1">
    <citation type="submission" date="2019-11" db="EMBL/GenBank/DDBJ databases">
        <title>Genome sequences of 17 halophilic strains isolated from different environments.</title>
        <authorList>
            <person name="Furrow R.E."/>
        </authorList>
    </citation>
    <scope>NUCLEOTIDE SEQUENCE</scope>
    <source>
        <strain evidence="1">22510_22_Filter</strain>
    </source>
</reference>
<sequence>MALGGLERIMFFQSYGGDINQKRAIINLTPSYIGNITSFTLWTGVVSIIVGLLMILSELNDKRFSE</sequence>
<protein>
    <submittedName>
        <fullName evidence="1">Uncharacterized protein</fullName>
    </submittedName>
</protein>
<dbReference type="EMBL" id="WMEU01000006">
    <property type="protein sequence ID" value="MYL54918.1"/>
    <property type="molecule type" value="Genomic_DNA"/>
</dbReference>
<comment type="caution">
    <text evidence="1">The sequence shown here is derived from an EMBL/GenBank/DDBJ whole genome shotgun (WGS) entry which is preliminary data.</text>
</comment>
<organism evidence="1 2">
    <name type="scientific">Pontibacillus yanchengensis</name>
    <dbReference type="NCBI Taxonomy" id="462910"/>
    <lineage>
        <taxon>Bacteria</taxon>
        <taxon>Bacillati</taxon>
        <taxon>Bacillota</taxon>
        <taxon>Bacilli</taxon>
        <taxon>Bacillales</taxon>
        <taxon>Bacillaceae</taxon>
        <taxon>Pontibacillus</taxon>
    </lineage>
</organism>